<organism evidence="1 2">
    <name type="scientific">Escherichia phage ADB-2</name>
    <dbReference type="NCBI Taxonomy" id="1216926"/>
    <lineage>
        <taxon>Viruses</taxon>
        <taxon>Duplodnaviria</taxon>
        <taxon>Heunggongvirae</taxon>
        <taxon>Uroviricota</taxon>
        <taxon>Caudoviricetes</taxon>
        <taxon>Drexlerviridae</taxon>
        <taxon>Tunavirinae</taxon>
        <taxon>Tunavirus</taxon>
        <taxon>Tunavirus ADB2</taxon>
    </lineage>
</organism>
<evidence type="ECO:0000313" key="2">
    <source>
        <dbReference type="Proteomes" id="UP000009210"/>
    </source>
</evidence>
<dbReference type="KEGG" id="vg:14182672"/>
<dbReference type="Proteomes" id="UP000009210">
    <property type="component" value="Segment"/>
</dbReference>
<dbReference type="EMBL" id="JX912252">
    <property type="protein sequence ID" value="AFV50940.1"/>
    <property type="molecule type" value="Genomic_DNA"/>
</dbReference>
<sequence length="268" mass="29939">MNYSQIESMARKGVAFFTDPSRPMNLIKQGEYGYDENGFEIPPMEQVIPISGATRRPNAREIDGETIRASDILGIFNNDHEINEGDYIEIDGIRHVVVDARPVQASLEPVAIVQYCGGYQSVANYQIRRFQGEIDAWIKAAESTLEHAIEIFVRDVHDALVSRSPVDTGRFKGNWQITFNEIPNHALNRYDKTGGVVRGEEQAKTYGMFSRGGAITSVHFSNMLIYANALEYGHSQQAPSGVVGLVALRLRSYMADAIKQARRQQNAL</sequence>
<protein>
    <recommendedName>
        <fullName evidence="3">Virion structural protein</fullName>
    </recommendedName>
</protein>
<reference evidence="1 2" key="1">
    <citation type="journal article" date="2013" name="Genome Announc.">
        <title>Complete Genome Sequence of Escherichia Phage ADB-2 Isolated from a Fecal Sample of Poultry.</title>
        <authorList>
            <person name="Bhensdadia D.V."/>
            <person name="Bhimani H.D."/>
            <person name="Rawal C.M."/>
            <person name="Kothari V.V."/>
            <person name="Raval V.H."/>
            <person name="Kothari C.R."/>
            <person name="Patel A.B."/>
            <person name="Bhatt V.D."/>
            <person name="Parmar N.R."/>
            <person name="Sajnani M.R."/>
            <person name="Koringa P.G."/>
            <person name="Joshi C.G."/>
            <person name="Singh S.P."/>
            <person name="Kothari R.K."/>
        </authorList>
    </citation>
    <scope>NUCLEOTIDE SEQUENCE [LARGE SCALE GENOMIC DNA]</scope>
    <source>
        <strain evidence="1">ADB-2</strain>
    </source>
</reference>
<name>K4PAF6_9CAUD</name>
<proteinExistence type="predicted"/>
<dbReference type="RefSeq" id="YP_007112710.1">
    <property type="nucleotide sequence ID" value="NC_019725.1"/>
</dbReference>
<dbReference type="GeneID" id="14182672"/>
<gene>
    <name evidence="1" type="ORF">B508_00225</name>
</gene>
<evidence type="ECO:0008006" key="3">
    <source>
        <dbReference type="Google" id="ProtNLM"/>
    </source>
</evidence>
<evidence type="ECO:0000313" key="1">
    <source>
        <dbReference type="EMBL" id="AFV50940.1"/>
    </source>
</evidence>
<accession>K4PAF6</accession>
<keyword evidence="2" id="KW-1185">Reference proteome</keyword>
<dbReference type="OrthoDB" id="16937at10239"/>